<feature type="signal peptide" evidence="3">
    <location>
        <begin position="1"/>
        <end position="18"/>
    </location>
</feature>
<evidence type="ECO:0000256" key="1">
    <source>
        <dbReference type="ARBA" id="ARBA00007447"/>
    </source>
</evidence>
<dbReference type="InterPro" id="IPR033121">
    <property type="entry name" value="PEPTIDASE_A1"/>
</dbReference>
<dbReference type="EMBL" id="JPOX01000003">
    <property type="protein sequence ID" value="KFX52070.1"/>
    <property type="molecule type" value="Genomic_DNA"/>
</dbReference>
<dbReference type="PANTHER" id="PTHR47966">
    <property type="entry name" value="BETA-SITE APP-CLEAVING ENZYME, ISOFORM A-RELATED"/>
    <property type="match status" value="1"/>
</dbReference>
<dbReference type="HOGENOM" id="CLU_013253_0_3_1"/>
<dbReference type="GO" id="GO:0006508">
    <property type="term" value="P:proteolysis"/>
    <property type="evidence" value="ECO:0007669"/>
    <property type="project" value="UniProtKB-KW"/>
</dbReference>
<dbReference type="GO" id="GO:0004190">
    <property type="term" value="F:aspartic-type endopeptidase activity"/>
    <property type="evidence" value="ECO:0007669"/>
    <property type="project" value="InterPro"/>
</dbReference>
<dbReference type="PROSITE" id="PS51767">
    <property type="entry name" value="PEPTIDASE_A1"/>
    <property type="match status" value="1"/>
</dbReference>
<keyword evidence="2" id="KW-0378">Hydrolase</keyword>
<proteinExistence type="inferred from homology"/>
<accession>A0A093VIT1</accession>
<evidence type="ECO:0000256" key="2">
    <source>
        <dbReference type="ARBA" id="ARBA00022801"/>
    </source>
</evidence>
<protein>
    <submittedName>
        <fullName evidence="5">Aspartic protease PEP3</fullName>
    </submittedName>
</protein>
<keyword evidence="3" id="KW-0732">Signal</keyword>
<keyword evidence="5" id="KW-0645">Protease</keyword>
<feature type="chain" id="PRO_5001888526" evidence="3">
    <location>
        <begin position="19"/>
        <end position="386"/>
    </location>
</feature>
<dbReference type="InterPro" id="IPR021109">
    <property type="entry name" value="Peptidase_aspartic_dom_sf"/>
</dbReference>
<evidence type="ECO:0000256" key="3">
    <source>
        <dbReference type="SAM" id="SignalP"/>
    </source>
</evidence>
<dbReference type="AlphaFoldDB" id="A0A093VIT1"/>
<name>A0A093VIT1_TALMA</name>
<dbReference type="PANTHER" id="PTHR47966:SF1">
    <property type="entry name" value="ASPARTYL PROTEINASE"/>
    <property type="match status" value="1"/>
</dbReference>
<comment type="caution">
    <text evidence="5">The sequence shown here is derived from an EMBL/GenBank/DDBJ whole genome shotgun (WGS) entry which is preliminary data.</text>
</comment>
<sequence>MFFSWVITSILHISLACAARHKHRHRALAESSSTVTSTVTRAVAVAIPTNPGSSVPIDIGIDGPMGIIEIGSPGQTIDVQFDTTFDGVLVRSTREDITDTNDSPVYNSSDSKSWSYIYGSVPENTYTQTFEDDAYAIAFAGTETFNIGGKLYSDIAFGQLEHGIIGLNYNSMQQPGFPSFMSAMKDQLIEWKCTLDSSREWQNGTWVFGSLGGTYDRADIAWADRNVDQPTWSVNITAISAGRRKNIPINTWSATVSTAEPSLVWPQKLLDWYFTGVDSTWSAFDNTYRYPCNVTLPDFTFGIGNGTFTIPGTYMPHQRDQAGTTCISIITGDNSTDPSHEYIFGSWWAQLGVLILDYEHSQVGFMNKSTPLPKFTTAALDIIAMN</sequence>
<dbReference type="InterPro" id="IPR001461">
    <property type="entry name" value="Aspartic_peptidase_A1"/>
</dbReference>
<dbReference type="Pfam" id="PF00026">
    <property type="entry name" value="Asp"/>
    <property type="match status" value="1"/>
</dbReference>
<evidence type="ECO:0000259" key="4">
    <source>
        <dbReference type="PROSITE" id="PS51767"/>
    </source>
</evidence>
<evidence type="ECO:0000313" key="5">
    <source>
        <dbReference type="EMBL" id="KFX52070.1"/>
    </source>
</evidence>
<dbReference type="Gene3D" id="2.40.70.10">
    <property type="entry name" value="Acid Proteases"/>
    <property type="match status" value="2"/>
</dbReference>
<organism evidence="5">
    <name type="scientific">Talaromyces marneffei PM1</name>
    <dbReference type="NCBI Taxonomy" id="1077442"/>
    <lineage>
        <taxon>Eukaryota</taxon>
        <taxon>Fungi</taxon>
        <taxon>Dikarya</taxon>
        <taxon>Ascomycota</taxon>
        <taxon>Pezizomycotina</taxon>
        <taxon>Eurotiomycetes</taxon>
        <taxon>Eurotiomycetidae</taxon>
        <taxon>Eurotiales</taxon>
        <taxon>Trichocomaceae</taxon>
        <taxon>Talaromyces</taxon>
        <taxon>Talaromyces sect. Talaromyces</taxon>
    </lineage>
</organism>
<comment type="similarity">
    <text evidence="1">Belongs to the peptidase A1 family.</text>
</comment>
<dbReference type="SUPFAM" id="SSF50630">
    <property type="entry name" value="Acid proteases"/>
    <property type="match status" value="1"/>
</dbReference>
<feature type="domain" description="Peptidase A1" evidence="4">
    <location>
        <begin position="64"/>
        <end position="366"/>
    </location>
</feature>
<gene>
    <name evidence="5" type="ORF">GQ26_0030390</name>
</gene>
<reference evidence="5" key="1">
    <citation type="journal article" date="2014" name="PLoS Genet.">
        <title>Signature Gene Expression Reveals Novel Clues to the Molecular Mechanisms of Dimorphic Transition in Penicillium marneffei.</title>
        <authorList>
            <person name="Yang E."/>
            <person name="Wang G."/>
            <person name="Cai J."/>
            <person name="Woo P.C."/>
            <person name="Lau S.K."/>
            <person name="Yuen K.-Y."/>
            <person name="Chow W.-N."/>
            <person name="Lin X."/>
        </authorList>
    </citation>
    <scope>NUCLEOTIDE SEQUENCE [LARGE SCALE GENOMIC DNA]</scope>
    <source>
        <strain evidence="5">PM1</strain>
    </source>
</reference>